<keyword evidence="2" id="KW-1185">Reference proteome</keyword>
<dbReference type="EMBL" id="CP019646">
    <property type="protein sequence ID" value="AQQ71637.1"/>
    <property type="molecule type" value="Genomic_DNA"/>
</dbReference>
<protein>
    <submittedName>
        <fullName evidence="1">Uncharacterized protein</fullName>
    </submittedName>
</protein>
<name>A0A1Q2MH55_9BACT</name>
<dbReference type="Proteomes" id="UP000188181">
    <property type="component" value="Chromosome"/>
</dbReference>
<accession>A0A1Q2MH55</accession>
<organism evidence="1 2">
    <name type="scientific">Limihaloglobus sulfuriphilus</name>
    <dbReference type="NCBI Taxonomy" id="1851148"/>
    <lineage>
        <taxon>Bacteria</taxon>
        <taxon>Pseudomonadati</taxon>
        <taxon>Planctomycetota</taxon>
        <taxon>Phycisphaerae</taxon>
        <taxon>Sedimentisphaerales</taxon>
        <taxon>Sedimentisphaeraceae</taxon>
        <taxon>Limihaloglobus</taxon>
    </lineage>
</organism>
<evidence type="ECO:0000313" key="2">
    <source>
        <dbReference type="Proteomes" id="UP000188181"/>
    </source>
</evidence>
<gene>
    <name evidence="1" type="ORF">SMSP2_02014</name>
</gene>
<dbReference type="AlphaFoldDB" id="A0A1Q2MH55"/>
<reference evidence="2" key="1">
    <citation type="submission" date="2017-02" db="EMBL/GenBank/DDBJ databases">
        <title>Comparative genomics and description of representatives of a novel lineage of planctomycetes thriving in anoxic sediments.</title>
        <authorList>
            <person name="Spring S."/>
            <person name="Bunk B."/>
            <person name="Sproer C."/>
        </authorList>
    </citation>
    <scope>NUCLEOTIDE SEQUENCE [LARGE SCALE GENOMIC DNA]</scope>
    <source>
        <strain evidence="2">SM-Chi-D1</strain>
    </source>
</reference>
<dbReference type="KEGG" id="pbas:SMSP2_02014"/>
<dbReference type="OrthoDB" id="228608at2"/>
<dbReference type="RefSeq" id="WP_146683800.1">
    <property type="nucleotide sequence ID" value="NZ_CP019646.1"/>
</dbReference>
<sequence length="259" mass="28853">MSKLNYALLFLTLGFVVLSGLYADGYLVDENTLKWGVGPDPENQPDGQLWYTYTDWTWVEGSFTLDSAWEGDPATQPWPGEFVPQTHGLQIRAENQVVGSTIDPTGYEFDLASAGISGKLISSVKVINSFWNFPSGGNSSVAASFYDEDDKLVYTENPVTMSVPWWQGTVVDFSQNPTKRIKFVLTPYAATWVWSGNTMYIEQLEITLIDEEDAECGTKYNPYPPADLNGDCDVDSSDIQLLAQYWLDCNDPADVNCVQ</sequence>
<dbReference type="STRING" id="1851148.SMSP2_02014"/>
<evidence type="ECO:0000313" key="1">
    <source>
        <dbReference type="EMBL" id="AQQ71637.1"/>
    </source>
</evidence>
<proteinExistence type="predicted"/>